<keyword evidence="1" id="KW-0805">Transcription regulation</keyword>
<proteinExistence type="predicted"/>
<keyword evidence="7" id="KW-1185">Reference proteome</keyword>
<sequence>MPSLPHQEPDRLSQIQTNWAEVFRANDDQSSGFSNAQHEMLLRYAGAVYRYLLSAVRDPNIADELAQEFALKVVRGDFRNADPQRGRFRDFVKRSLFNLVTDFHRKRQKQSISLGTEVETLAWQPTEPFSRTFDENWRIEILNRTWKALDEADVASKSCYSAVLKQRAQNPDLDSNALAERVSTELGCERNAAWVRQTLHRARSRFCQLLRIEVGKTLGSHNDDEIDEELASLRLLKYSR</sequence>
<feature type="domain" description="RNA polymerase sigma-70 region 2" evidence="5">
    <location>
        <begin position="42"/>
        <end position="109"/>
    </location>
</feature>
<dbReference type="InterPro" id="IPR007627">
    <property type="entry name" value="RNA_pol_sigma70_r2"/>
</dbReference>
<protein>
    <submittedName>
        <fullName evidence="6">RNA polymerase sigma factor</fullName>
    </submittedName>
</protein>
<evidence type="ECO:0000256" key="4">
    <source>
        <dbReference type="ARBA" id="ARBA00023163"/>
    </source>
</evidence>
<evidence type="ECO:0000313" key="6">
    <source>
        <dbReference type="EMBL" id="TWU08289.1"/>
    </source>
</evidence>
<dbReference type="Proteomes" id="UP000320176">
    <property type="component" value="Unassembled WGS sequence"/>
</dbReference>
<dbReference type="AlphaFoldDB" id="A0A5C6BAI1"/>
<evidence type="ECO:0000259" key="5">
    <source>
        <dbReference type="Pfam" id="PF04542"/>
    </source>
</evidence>
<dbReference type="Gene3D" id="1.10.1740.10">
    <property type="match status" value="1"/>
</dbReference>
<evidence type="ECO:0000256" key="1">
    <source>
        <dbReference type="ARBA" id="ARBA00023015"/>
    </source>
</evidence>
<dbReference type="EMBL" id="SJPN01000001">
    <property type="protein sequence ID" value="TWU08289.1"/>
    <property type="molecule type" value="Genomic_DNA"/>
</dbReference>
<reference evidence="6 7" key="1">
    <citation type="submission" date="2019-02" db="EMBL/GenBank/DDBJ databases">
        <title>Deep-cultivation of Planctomycetes and their phenomic and genomic characterization uncovers novel biology.</title>
        <authorList>
            <person name="Wiegand S."/>
            <person name="Jogler M."/>
            <person name="Boedeker C."/>
            <person name="Pinto D."/>
            <person name="Vollmers J."/>
            <person name="Rivas-Marin E."/>
            <person name="Kohn T."/>
            <person name="Peeters S.H."/>
            <person name="Heuer A."/>
            <person name="Rast P."/>
            <person name="Oberbeckmann S."/>
            <person name="Bunk B."/>
            <person name="Jeske O."/>
            <person name="Meyerdierks A."/>
            <person name="Storesund J.E."/>
            <person name="Kallscheuer N."/>
            <person name="Luecker S."/>
            <person name="Lage O.M."/>
            <person name="Pohl T."/>
            <person name="Merkel B.J."/>
            <person name="Hornburger P."/>
            <person name="Mueller R.-W."/>
            <person name="Bruemmer F."/>
            <person name="Labrenz M."/>
            <person name="Spormann A.M."/>
            <person name="Op Den Camp H."/>
            <person name="Overmann J."/>
            <person name="Amann R."/>
            <person name="Jetten M.S.M."/>
            <person name="Mascher T."/>
            <person name="Medema M.H."/>
            <person name="Devos D.P."/>
            <person name="Kaster A.-K."/>
            <person name="Ovreas L."/>
            <person name="Rohde M."/>
            <person name="Galperin M.Y."/>
            <person name="Jogler C."/>
        </authorList>
    </citation>
    <scope>NUCLEOTIDE SEQUENCE [LARGE SCALE GENOMIC DNA]</scope>
    <source>
        <strain evidence="6 7">Pla52n</strain>
    </source>
</reference>
<accession>A0A5C6BAI1</accession>
<dbReference type="OrthoDB" id="254728at2"/>
<dbReference type="InterPro" id="IPR013325">
    <property type="entry name" value="RNA_pol_sigma_r2"/>
</dbReference>
<keyword evidence="3" id="KW-0238">DNA-binding</keyword>
<evidence type="ECO:0000256" key="2">
    <source>
        <dbReference type="ARBA" id="ARBA00023082"/>
    </source>
</evidence>
<dbReference type="GO" id="GO:0016987">
    <property type="term" value="F:sigma factor activity"/>
    <property type="evidence" value="ECO:0007669"/>
    <property type="project" value="UniProtKB-KW"/>
</dbReference>
<evidence type="ECO:0000313" key="7">
    <source>
        <dbReference type="Proteomes" id="UP000320176"/>
    </source>
</evidence>
<dbReference type="PANTHER" id="PTHR43133">
    <property type="entry name" value="RNA POLYMERASE ECF-TYPE SIGMA FACTO"/>
    <property type="match status" value="1"/>
</dbReference>
<dbReference type="SUPFAM" id="SSF88946">
    <property type="entry name" value="Sigma2 domain of RNA polymerase sigma factors"/>
    <property type="match status" value="1"/>
</dbReference>
<keyword evidence="4" id="KW-0804">Transcription</keyword>
<comment type="caution">
    <text evidence="6">The sequence shown here is derived from an EMBL/GenBank/DDBJ whole genome shotgun (WGS) entry which is preliminary data.</text>
</comment>
<dbReference type="Pfam" id="PF04542">
    <property type="entry name" value="Sigma70_r2"/>
    <property type="match status" value="1"/>
</dbReference>
<dbReference type="PANTHER" id="PTHR43133:SF8">
    <property type="entry name" value="RNA POLYMERASE SIGMA FACTOR HI_1459-RELATED"/>
    <property type="match status" value="1"/>
</dbReference>
<name>A0A5C6BAI1_9BACT</name>
<dbReference type="GO" id="GO:0006352">
    <property type="term" value="P:DNA-templated transcription initiation"/>
    <property type="evidence" value="ECO:0007669"/>
    <property type="project" value="InterPro"/>
</dbReference>
<evidence type="ECO:0000256" key="3">
    <source>
        <dbReference type="ARBA" id="ARBA00023125"/>
    </source>
</evidence>
<dbReference type="InterPro" id="IPR039425">
    <property type="entry name" value="RNA_pol_sigma-70-like"/>
</dbReference>
<gene>
    <name evidence="6" type="ORF">Pla52n_08710</name>
</gene>
<keyword evidence="2" id="KW-0731">Sigma factor</keyword>
<organism evidence="6 7">
    <name type="scientific">Stieleria varia</name>
    <dbReference type="NCBI Taxonomy" id="2528005"/>
    <lineage>
        <taxon>Bacteria</taxon>
        <taxon>Pseudomonadati</taxon>
        <taxon>Planctomycetota</taxon>
        <taxon>Planctomycetia</taxon>
        <taxon>Pirellulales</taxon>
        <taxon>Pirellulaceae</taxon>
        <taxon>Stieleria</taxon>
    </lineage>
</organism>
<dbReference type="GO" id="GO:0003677">
    <property type="term" value="F:DNA binding"/>
    <property type="evidence" value="ECO:0007669"/>
    <property type="project" value="UniProtKB-KW"/>
</dbReference>
<dbReference type="RefSeq" id="WP_146518358.1">
    <property type="nucleotide sequence ID" value="NZ_CP151726.1"/>
</dbReference>